<keyword evidence="12" id="KW-0648">Protein biosynthesis</keyword>
<evidence type="ECO:0000256" key="9">
    <source>
        <dbReference type="RuleBase" id="RU000556"/>
    </source>
</evidence>
<dbReference type="SUPFAM" id="SSF54534">
    <property type="entry name" value="FKBP-like"/>
    <property type="match status" value="1"/>
</dbReference>
<keyword evidence="12" id="KW-0251">Elongation factor</keyword>
<dbReference type="InterPro" id="IPR018151">
    <property type="entry name" value="TF_GreA/GreB_CS"/>
</dbReference>
<evidence type="ECO:0000313" key="13">
    <source>
        <dbReference type="Proteomes" id="UP000177062"/>
    </source>
</evidence>
<keyword evidence="4 8" id="KW-0238">DNA-binding</keyword>
<dbReference type="GO" id="GO:0003746">
    <property type="term" value="F:translation elongation factor activity"/>
    <property type="evidence" value="ECO:0007669"/>
    <property type="project" value="UniProtKB-KW"/>
</dbReference>
<dbReference type="AlphaFoldDB" id="A0A1G1YZ15"/>
<evidence type="ECO:0000256" key="7">
    <source>
        <dbReference type="ARBA" id="ARBA00030776"/>
    </source>
</evidence>
<dbReference type="Gene3D" id="1.10.287.180">
    <property type="entry name" value="Transcription elongation factor, GreA/GreB, N-terminal domain"/>
    <property type="match status" value="1"/>
</dbReference>
<evidence type="ECO:0000256" key="8">
    <source>
        <dbReference type="HAMAP-Rule" id="MF_00105"/>
    </source>
</evidence>
<evidence type="ECO:0000256" key="3">
    <source>
        <dbReference type="ARBA" id="ARBA00023015"/>
    </source>
</evidence>
<keyword evidence="8" id="KW-0175">Coiled coil</keyword>
<accession>A0A1G1YZ15</accession>
<keyword evidence="5 8" id="KW-0804">Transcription</keyword>
<dbReference type="NCBIfam" id="NF001263">
    <property type="entry name" value="PRK00226.1-4"/>
    <property type="match status" value="1"/>
</dbReference>
<dbReference type="Pfam" id="PF03449">
    <property type="entry name" value="GreA_GreB_N"/>
    <property type="match status" value="1"/>
</dbReference>
<protein>
    <recommendedName>
        <fullName evidence="2 8">Transcription elongation factor GreA</fullName>
    </recommendedName>
    <alternativeName>
        <fullName evidence="7 8">Transcript cleavage factor GreA</fullName>
    </alternativeName>
</protein>
<dbReference type="InterPro" id="IPR006359">
    <property type="entry name" value="Tscrpt_elong_fac_GreA"/>
</dbReference>
<evidence type="ECO:0000259" key="10">
    <source>
        <dbReference type="Pfam" id="PF01272"/>
    </source>
</evidence>
<dbReference type="PANTHER" id="PTHR30437:SF4">
    <property type="entry name" value="TRANSCRIPTION ELONGATION FACTOR GREA"/>
    <property type="match status" value="1"/>
</dbReference>
<comment type="similarity">
    <text evidence="1 8 9">Belongs to the GreA/GreB family.</text>
</comment>
<gene>
    <name evidence="8" type="primary">greA</name>
    <name evidence="12" type="ORF">A2Y84_02165</name>
</gene>
<dbReference type="Pfam" id="PF01272">
    <property type="entry name" value="GreA_GreB"/>
    <property type="match status" value="1"/>
</dbReference>
<dbReference type="InterPro" id="IPR023459">
    <property type="entry name" value="Tscrpt_elong_fac_GreA/B_fam"/>
</dbReference>
<dbReference type="InterPro" id="IPR036805">
    <property type="entry name" value="Tscrpt_elong_fac_GreA/B_N_sf"/>
</dbReference>
<feature type="coiled-coil region" evidence="8">
    <location>
        <begin position="3"/>
        <end position="67"/>
    </location>
</feature>
<dbReference type="InterPro" id="IPR036953">
    <property type="entry name" value="GreA/GreB_C_sf"/>
</dbReference>
<keyword evidence="3 8" id="KW-0805">Transcription regulation</keyword>
<dbReference type="EMBL" id="MHIT01000011">
    <property type="protein sequence ID" value="OGY57016.1"/>
    <property type="molecule type" value="Genomic_DNA"/>
</dbReference>
<evidence type="ECO:0000256" key="2">
    <source>
        <dbReference type="ARBA" id="ARBA00013729"/>
    </source>
</evidence>
<dbReference type="InterPro" id="IPR022691">
    <property type="entry name" value="Tscrpt_elong_fac_GreA/B_N"/>
</dbReference>
<dbReference type="SUPFAM" id="SSF46557">
    <property type="entry name" value="GreA transcript cleavage protein, N-terminal domain"/>
    <property type="match status" value="1"/>
</dbReference>
<dbReference type="GO" id="GO:0070063">
    <property type="term" value="F:RNA polymerase binding"/>
    <property type="evidence" value="ECO:0007669"/>
    <property type="project" value="InterPro"/>
</dbReference>
<comment type="function">
    <text evidence="6 8 9">Necessary for efficient RNA polymerase transcription elongation past template-encoded arresting sites. The arresting sites in DNA have the property of trapping a certain fraction of elongating RNA polymerases that pass through, resulting in locked ternary complexes. Cleavage of the nascent transcript by cleavage factors such as GreA or GreB allows the resumption of elongation from the new 3'terminus. GreA releases sequences of 2 to 3 nucleotides.</text>
</comment>
<name>A0A1G1YZ15_9BACT</name>
<organism evidence="12 13">
    <name type="scientific">Candidatus Colwellbacteria bacterium RBG_13_48_8</name>
    <dbReference type="NCBI Taxonomy" id="1797685"/>
    <lineage>
        <taxon>Bacteria</taxon>
        <taxon>Candidatus Colwelliibacteriota</taxon>
    </lineage>
</organism>
<dbReference type="FunFam" id="1.10.287.180:FF:000001">
    <property type="entry name" value="Transcription elongation factor GreA"/>
    <property type="match status" value="1"/>
</dbReference>
<dbReference type="GO" id="GO:0006354">
    <property type="term" value="P:DNA-templated transcription elongation"/>
    <property type="evidence" value="ECO:0007669"/>
    <property type="project" value="TreeGrafter"/>
</dbReference>
<dbReference type="InterPro" id="IPR028624">
    <property type="entry name" value="Tscrpt_elong_fac_GreA/B"/>
</dbReference>
<evidence type="ECO:0000256" key="1">
    <source>
        <dbReference type="ARBA" id="ARBA00008213"/>
    </source>
</evidence>
<comment type="caution">
    <text evidence="12">The sequence shown here is derived from an EMBL/GenBank/DDBJ whole genome shotgun (WGS) entry which is preliminary data.</text>
</comment>
<evidence type="ECO:0000256" key="5">
    <source>
        <dbReference type="ARBA" id="ARBA00023163"/>
    </source>
</evidence>
<reference evidence="12 13" key="1">
    <citation type="journal article" date="2016" name="Nat. Commun.">
        <title>Thousands of microbial genomes shed light on interconnected biogeochemical processes in an aquifer system.</title>
        <authorList>
            <person name="Anantharaman K."/>
            <person name="Brown C.T."/>
            <person name="Hug L.A."/>
            <person name="Sharon I."/>
            <person name="Castelle C.J."/>
            <person name="Probst A.J."/>
            <person name="Thomas B.C."/>
            <person name="Singh A."/>
            <person name="Wilkins M.J."/>
            <person name="Karaoz U."/>
            <person name="Brodie E.L."/>
            <person name="Williams K.H."/>
            <person name="Hubbard S.S."/>
            <person name="Banfield J.F."/>
        </authorList>
    </citation>
    <scope>NUCLEOTIDE SEQUENCE [LARGE SCALE GENOMIC DNA]</scope>
</reference>
<evidence type="ECO:0000259" key="11">
    <source>
        <dbReference type="Pfam" id="PF03449"/>
    </source>
</evidence>
<sequence length="152" mass="17057">MDYFLTKEKLREFESELEQLRTEGRKEVSEDLRVAKELGDLSENSEYIAARERQQRVENRIAELEHLIRNAVIITKRHGGHEVIEVGSTVEVAHDDQITKFLIVGSSEANPEGGAISHESPLGQALMGHKVGEIVVVKSPRGRGKYKIKSVV</sequence>
<dbReference type="InterPro" id="IPR001437">
    <property type="entry name" value="Tscrpt_elong_fac_GreA/B_C"/>
</dbReference>
<dbReference type="Gene3D" id="3.10.50.30">
    <property type="entry name" value="Transcription elongation factor, GreA/GreB, C-terminal domain"/>
    <property type="match status" value="1"/>
</dbReference>
<dbReference type="NCBIfam" id="TIGR01462">
    <property type="entry name" value="greA"/>
    <property type="match status" value="1"/>
</dbReference>
<evidence type="ECO:0000313" key="12">
    <source>
        <dbReference type="EMBL" id="OGY57016.1"/>
    </source>
</evidence>
<proteinExistence type="inferred from homology"/>
<feature type="domain" description="Transcription elongation factor GreA/GreB N-terminal" evidence="11">
    <location>
        <begin position="4"/>
        <end position="73"/>
    </location>
</feature>
<dbReference type="PANTHER" id="PTHR30437">
    <property type="entry name" value="TRANSCRIPTION ELONGATION FACTOR GREA"/>
    <property type="match status" value="1"/>
</dbReference>
<evidence type="ECO:0000256" key="6">
    <source>
        <dbReference type="ARBA" id="ARBA00024916"/>
    </source>
</evidence>
<dbReference type="PIRSF" id="PIRSF006092">
    <property type="entry name" value="GreA_GreB"/>
    <property type="match status" value="1"/>
</dbReference>
<dbReference type="HAMAP" id="MF_00105">
    <property type="entry name" value="GreA_GreB"/>
    <property type="match status" value="1"/>
</dbReference>
<dbReference type="Proteomes" id="UP000177062">
    <property type="component" value="Unassembled WGS sequence"/>
</dbReference>
<feature type="domain" description="Transcription elongation factor GreA/GreB C-terminal" evidence="10">
    <location>
        <begin position="81"/>
        <end position="151"/>
    </location>
</feature>
<evidence type="ECO:0000256" key="4">
    <source>
        <dbReference type="ARBA" id="ARBA00023125"/>
    </source>
</evidence>
<dbReference type="GO" id="GO:0003677">
    <property type="term" value="F:DNA binding"/>
    <property type="evidence" value="ECO:0007669"/>
    <property type="project" value="UniProtKB-UniRule"/>
</dbReference>
<dbReference type="GO" id="GO:0032784">
    <property type="term" value="P:regulation of DNA-templated transcription elongation"/>
    <property type="evidence" value="ECO:0007669"/>
    <property type="project" value="UniProtKB-UniRule"/>
</dbReference>
<dbReference type="PROSITE" id="PS00829">
    <property type="entry name" value="GREAB_1"/>
    <property type="match status" value="1"/>
</dbReference>